<proteinExistence type="inferred from homology"/>
<feature type="signal peptide" evidence="4">
    <location>
        <begin position="1"/>
        <end position="18"/>
    </location>
</feature>
<dbReference type="PANTHER" id="PTHR36307">
    <property type="entry name" value="FLAGELLA BASAL BODY P-RING FORMATION PROTEIN FLGA"/>
    <property type="match status" value="1"/>
</dbReference>
<dbReference type="InterPro" id="IPR017585">
    <property type="entry name" value="SAF_FlgA"/>
</dbReference>
<dbReference type="Gene3D" id="3.90.1210.10">
    <property type="entry name" value="Antifreeze-like/N-acetylneuraminic acid synthase C-terminal domain"/>
    <property type="match status" value="1"/>
</dbReference>
<dbReference type="GO" id="GO:0042597">
    <property type="term" value="C:periplasmic space"/>
    <property type="evidence" value="ECO:0007669"/>
    <property type="project" value="UniProtKB-SubCell"/>
</dbReference>
<dbReference type="AlphaFoldDB" id="A0A518REA8"/>
<dbReference type="OrthoDB" id="7619725at2"/>
<evidence type="ECO:0000256" key="2">
    <source>
        <dbReference type="ARBA" id="ARBA00022729"/>
    </source>
</evidence>
<dbReference type="RefSeq" id="WP_145845943.1">
    <property type="nucleotide sequence ID" value="NZ_CP042239.1"/>
</dbReference>
<dbReference type="InterPro" id="IPR013974">
    <property type="entry name" value="SAF"/>
</dbReference>
<dbReference type="KEGG" id="ssua:FPZ54_06775"/>
<dbReference type="CDD" id="cd11614">
    <property type="entry name" value="SAF_CpaB_FlgA_like"/>
    <property type="match status" value="1"/>
</dbReference>
<evidence type="ECO:0000313" key="6">
    <source>
        <dbReference type="EMBL" id="QDX25751.1"/>
    </source>
</evidence>
<dbReference type="Pfam" id="PF13144">
    <property type="entry name" value="ChapFlgA"/>
    <property type="match status" value="1"/>
</dbReference>
<dbReference type="SMART" id="SM00858">
    <property type="entry name" value="SAF"/>
    <property type="match status" value="1"/>
</dbReference>
<name>A0A518REA8_9SPHN</name>
<dbReference type="Proteomes" id="UP000318055">
    <property type="component" value="Chromosome"/>
</dbReference>
<dbReference type="PANTHER" id="PTHR36307:SF1">
    <property type="entry name" value="FLAGELLA BASAL BODY P-RING FORMATION PROTEIN FLGA"/>
    <property type="match status" value="1"/>
</dbReference>
<keyword evidence="6" id="KW-0966">Cell projection</keyword>
<comment type="function">
    <text evidence="4">Involved in the assembly process of the P-ring formation. It may associate with FlgF on the rod constituting a structure essential for the P-ring assembly or may act as a modulator protein for the P-ring assembly.</text>
</comment>
<evidence type="ECO:0000256" key="1">
    <source>
        <dbReference type="ARBA" id="ARBA00004418"/>
    </source>
</evidence>
<keyword evidence="4" id="KW-1005">Bacterial flagellum biogenesis</keyword>
<organism evidence="6 7">
    <name type="scientific">Sphingomonas suaedae</name>
    <dbReference type="NCBI Taxonomy" id="2599297"/>
    <lineage>
        <taxon>Bacteria</taxon>
        <taxon>Pseudomonadati</taxon>
        <taxon>Pseudomonadota</taxon>
        <taxon>Alphaproteobacteria</taxon>
        <taxon>Sphingomonadales</taxon>
        <taxon>Sphingomonadaceae</taxon>
        <taxon>Sphingomonas</taxon>
    </lineage>
</organism>
<sequence>MLRFAFLLAVLVPFPAPAQTATPAAASPAQVEVAILARPIQRGEILSADDFVYEPRSPNMARGAIEADAAKGMEAVRPLAPGRIVRVSDIITPRLVRRGEPVLIAYKTGGLTITTQGRALASAGAGEQVRVVTNSTQRTLDGFVAGNGLVRIAY</sequence>
<accession>A0A518REA8</accession>
<dbReference type="Gene3D" id="2.30.30.760">
    <property type="match status" value="1"/>
</dbReference>
<keyword evidence="7" id="KW-1185">Reference proteome</keyword>
<comment type="similarity">
    <text evidence="4">Belongs to the FlgA family.</text>
</comment>
<dbReference type="InterPro" id="IPR039246">
    <property type="entry name" value="Flagellar_FlgA"/>
</dbReference>
<reference evidence="6 7" key="1">
    <citation type="submission" date="2019-07" db="EMBL/GenBank/DDBJ databases">
        <title>Sphingomonas alkalisoli sp. nov., isolated from rhizosphere soil of Suaedae salsa.</title>
        <authorList>
            <person name="Zhang H."/>
            <person name="Xu L."/>
            <person name="Zhang J.-X."/>
            <person name="Sun J.-Q."/>
        </authorList>
    </citation>
    <scope>NUCLEOTIDE SEQUENCE [LARGE SCALE GENOMIC DNA]</scope>
    <source>
        <strain evidence="6 7">XS-10</strain>
    </source>
</reference>
<evidence type="ECO:0000256" key="3">
    <source>
        <dbReference type="ARBA" id="ARBA00022764"/>
    </source>
</evidence>
<feature type="domain" description="SAF" evidence="5">
    <location>
        <begin position="31"/>
        <end position="91"/>
    </location>
</feature>
<dbReference type="NCBIfam" id="TIGR03170">
    <property type="entry name" value="flgA_cterm"/>
    <property type="match status" value="1"/>
</dbReference>
<evidence type="ECO:0000313" key="7">
    <source>
        <dbReference type="Proteomes" id="UP000318055"/>
    </source>
</evidence>
<keyword evidence="6" id="KW-0969">Cilium</keyword>
<gene>
    <name evidence="6" type="primary">flgA</name>
    <name evidence="6" type="ORF">FPZ54_06775</name>
</gene>
<dbReference type="EMBL" id="CP042239">
    <property type="protein sequence ID" value="QDX25751.1"/>
    <property type="molecule type" value="Genomic_DNA"/>
</dbReference>
<feature type="chain" id="PRO_5022262008" description="Flagella basal body P-ring formation protein FlgA" evidence="4">
    <location>
        <begin position="19"/>
        <end position="154"/>
    </location>
</feature>
<dbReference type="GO" id="GO:0044780">
    <property type="term" value="P:bacterial-type flagellum assembly"/>
    <property type="evidence" value="ECO:0007669"/>
    <property type="project" value="InterPro"/>
</dbReference>
<keyword evidence="3 4" id="KW-0574">Periplasm</keyword>
<evidence type="ECO:0000259" key="5">
    <source>
        <dbReference type="SMART" id="SM00858"/>
    </source>
</evidence>
<evidence type="ECO:0000256" key="4">
    <source>
        <dbReference type="RuleBase" id="RU362063"/>
    </source>
</evidence>
<keyword evidence="6" id="KW-0282">Flagellum</keyword>
<comment type="subcellular location">
    <subcellularLocation>
        <location evidence="1 4">Periplasm</location>
    </subcellularLocation>
</comment>
<keyword evidence="2 4" id="KW-0732">Signal</keyword>
<protein>
    <recommendedName>
        <fullName evidence="4">Flagella basal body P-ring formation protein FlgA</fullName>
    </recommendedName>
</protein>